<gene>
    <name evidence="2" type="ORF">J4G78_03060</name>
</gene>
<reference evidence="2 3" key="1">
    <citation type="submission" date="2021-03" db="EMBL/GenBank/DDBJ databases">
        <title>Complete genome of Parasphingorhabdus_sp.JHSY0214.</title>
        <authorList>
            <person name="Yoo J.H."/>
            <person name="Bae J.W."/>
        </authorList>
    </citation>
    <scope>NUCLEOTIDE SEQUENCE [LARGE SCALE GENOMIC DNA]</scope>
    <source>
        <strain evidence="2 3">JHSY0214</strain>
    </source>
</reference>
<feature type="transmembrane region" description="Helical" evidence="1">
    <location>
        <begin position="44"/>
        <end position="63"/>
    </location>
</feature>
<keyword evidence="3" id="KW-1185">Reference proteome</keyword>
<organism evidence="2 3">
    <name type="scientific">Parasphingorhabdus cellanae</name>
    <dbReference type="NCBI Taxonomy" id="2806553"/>
    <lineage>
        <taxon>Bacteria</taxon>
        <taxon>Pseudomonadati</taxon>
        <taxon>Pseudomonadota</taxon>
        <taxon>Alphaproteobacteria</taxon>
        <taxon>Sphingomonadales</taxon>
        <taxon>Sphingomonadaceae</taxon>
        <taxon>Parasphingorhabdus</taxon>
    </lineage>
</organism>
<sequence length="120" mass="13067">MGERICWIILGLVIHVPPFAALFMPSLITRLYGVAPDDVNFALLHHRAALFGILVIACLWAAFDPGVRKLSFVVTALSMVSFLIIYSIHGAPDVLRSIAVVDLIGLPFLAFVGWKAFSSS</sequence>
<evidence type="ECO:0000313" key="2">
    <source>
        <dbReference type="EMBL" id="QTD56586.1"/>
    </source>
</evidence>
<keyword evidence="1" id="KW-0472">Membrane</keyword>
<feature type="transmembrane region" description="Helical" evidence="1">
    <location>
        <begin position="94"/>
        <end position="114"/>
    </location>
</feature>
<dbReference type="RefSeq" id="WP_207988404.1">
    <property type="nucleotide sequence ID" value="NZ_CP071794.1"/>
</dbReference>
<keyword evidence="1" id="KW-0812">Transmembrane</keyword>
<dbReference type="Proteomes" id="UP000663923">
    <property type="component" value="Chromosome"/>
</dbReference>
<dbReference type="EMBL" id="CP071794">
    <property type="protein sequence ID" value="QTD56586.1"/>
    <property type="molecule type" value="Genomic_DNA"/>
</dbReference>
<keyword evidence="1" id="KW-1133">Transmembrane helix</keyword>
<evidence type="ECO:0008006" key="4">
    <source>
        <dbReference type="Google" id="ProtNLM"/>
    </source>
</evidence>
<name>A0ABX7T4S0_9SPHN</name>
<protein>
    <recommendedName>
        <fullName evidence="4">Phosphopantetheine adenylyltransferase</fullName>
    </recommendedName>
</protein>
<evidence type="ECO:0000256" key="1">
    <source>
        <dbReference type="SAM" id="Phobius"/>
    </source>
</evidence>
<accession>A0ABX7T4S0</accession>
<feature type="transmembrane region" description="Helical" evidence="1">
    <location>
        <begin position="7"/>
        <end position="32"/>
    </location>
</feature>
<feature type="transmembrane region" description="Helical" evidence="1">
    <location>
        <begin position="70"/>
        <end position="88"/>
    </location>
</feature>
<evidence type="ECO:0000313" key="3">
    <source>
        <dbReference type="Proteomes" id="UP000663923"/>
    </source>
</evidence>
<proteinExistence type="predicted"/>